<dbReference type="RefSeq" id="XP_025366186.1">
    <property type="nucleotide sequence ID" value="XM_025512352.1"/>
</dbReference>
<gene>
    <name evidence="2" type="ORF">IE81DRAFT_307116</name>
</gene>
<name>A0A316VN80_9BASI</name>
<evidence type="ECO:0000313" key="2">
    <source>
        <dbReference type="EMBL" id="PWN39026.1"/>
    </source>
</evidence>
<evidence type="ECO:0008006" key="4">
    <source>
        <dbReference type="Google" id="ProtNLM"/>
    </source>
</evidence>
<dbReference type="EMBL" id="KZ819504">
    <property type="protein sequence ID" value="PWN39026.1"/>
    <property type="molecule type" value="Genomic_DNA"/>
</dbReference>
<dbReference type="PANTHER" id="PTHR33835">
    <property type="entry name" value="YALI0C07656P"/>
    <property type="match status" value="1"/>
</dbReference>
<proteinExistence type="predicted"/>
<sequence>MSDQMVSNTNTAQAHPSTSTSTAAESMSSTTTRLSSPHATLRTFSAPFSRFGIIPVGGRSTAARLSDGGVWVLASTPLDDVTKRGIEELGNEVKYIIAPDVVHHLYIKDFAMAYPGAKVIGVDGLEKKRTDVKWDGLYGKDAPDTRYGFEDDISARYFSTFANKDVAFCHHESKSLITADLIFNLPCNEQYSNTSSGRPTSLIPFLSFFSKYMVPSSSFHQSFLWSAGAASGQGSTSDRRRQFAKDAQAVSTWEFERIIMCHGDVLEGREKAKKAWREA</sequence>
<feature type="compositionally biased region" description="Polar residues" evidence="1">
    <location>
        <begin position="1"/>
        <end position="10"/>
    </location>
</feature>
<reference evidence="2 3" key="1">
    <citation type="journal article" date="2018" name="Mol. Biol. Evol.">
        <title>Broad Genomic Sampling Reveals a Smut Pathogenic Ancestry of the Fungal Clade Ustilaginomycotina.</title>
        <authorList>
            <person name="Kijpornyongpan T."/>
            <person name="Mondo S.J."/>
            <person name="Barry K."/>
            <person name="Sandor L."/>
            <person name="Lee J."/>
            <person name="Lipzen A."/>
            <person name="Pangilinan J."/>
            <person name="LaButti K."/>
            <person name="Hainaut M."/>
            <person name="Henrissat B."/>
            <person name="Grigoriev I.V."/>
            <person name="Spatafora J.W."/>
            <person name="Aime M.C."/>
        </authorList>
    </citation>
    <scope>NUCLEOTIDE SEQUENCE [LARGE SCALE GENOMIC DNA]</scope>
    <source>
        <strain evidence="2 3">MCA 4658</strain>
    </source>
</reference>
<feature type="non-terminal residue" evidence="2">
    <location>
        <position position="279"/>
    </location>
</feature>
<dbReference type="AlphaFoldDB" id="A0A316VN80"/>
<dbReference type="InParanoid" id="A0A316VN80"/>
<keyword evidence="3" id="KW-1185">Reference proteome</keyword>
<organism evidence="2 3">
    <name type="scientific">Ceraceosorus guamensis</name>
    <dbReference type="NCBI Taxonomy" id="1522189"/>
    <lineage>
        <taxon>Eukaryota</taxon>
        <taxon>Fungi</taxon>
        <taxon>Dikarya</taxon>
        <taxon>Basidiomycota</taxon>
        <taxon>Ustilaginomycotina</taxon>
        <taxon>Exobasidiomycetes</taxon>
        <taxon>Ceraceosorales</taxon>
        <taxon>Ceraceosoraceae</taxon>
        <taxon>Ceraceosorus</taxon>
    </lineage>
</organism>
<evidence type="ECO:0000256" key="1">
    <source>
        <dbReference type="SAM" id="MobiDB-lite"/>
    </source>
</evidence>
<dbReference type="PANTHER" id="PTHR33835:SF1">
    <property type="entry name" value="METALLO-BETA-LACTAMASE DOMAIN-CONTAINING PROTEIN"/>
    <property type="match status" value="1"/>
</dbReference>
<dbReference type="GeneID" id="37034222"/>
<protein>
    <recommendedName>
        <fullName evidence="4">DUF4336 domain-containing protein</fullName>
    </recommendedName>
</protein>
<dbReference type="Proteomes" id="UP000245783">
    <property type="component" value="Unassembled WGS sequence"/>
</dbReference>
<accession>A0A316VN80</accession>
<dbReference type="OrthoDB" id="421671at2759"/>
<feature type="compositionally biased region" description="Low complexity" evidence="1">
    <location>
        <begin position="11"/>
        <end position="32"/>
    </location>
</feature>
<feature type="region of interest" description="Disordered" evidence="1">
    <location>
        <begin position="1"/>
        <end position="36"/>
    </location>
</feature>
<evidence type="ECO:0000313" key="3">
    <source>
        <dbReference type="Proteomes" id="UP000245783"/>
    </source>
</evidence>
<dbReference type="InterPro" id="IPR025638">
    <property type="entry name" value="DUF4336"/>
</dbReference>